<reference evidence="1 2" key="1">
    <citation type="journal article" date="2014" name="Genome Biol. Evol.">
        <title>Genome degeneration and adaptation in a nascent stage of symbiosis.</title>
        <authorList>
            <person name="Oakeson K.F."/>
            <person name="Gil R."/>
            <person name="Clayton A.L."/>
            <person name="Dunn D.M."/>
            <person name="von Niederhausern A.C."/>
            <person name="Hamil C."/>
            <person name="Aoyagi A."/>
            <person name="Duval B."/>
            <person name="Baca A."/>
            <person name="Silva F.J."/>
            <person name="Vallier A."/>
            <person name="Jackson D.G."/>
            <person name="Latorre A."/>
            <person name="Weiss R.B."/>
            <person name="Heddi A."/>
            <person name="Moya A."/>
            <person name="Dale C."/>
        </authorList>
    </citation>
    <scope>NUCLEOTIDE SEQUENCE [LARGE SCALE GENOMIC DNA]</scope>
    <source>
        <strain evidence="1 2">HS1</strain>
    </source>
</reference>
<name>W0I0J2_9GAMM</name>
<protein>
    <submittedName>
        <fullName evidence="1">Phage protein</fullName>
    </submittedName>
</protein>
<dbReference type="KEGG" id="sod:Sant_2929"/>
<dbReference type="AlphaFoldDB" id="W0I0J2"/>
<proteinExistence type="predicted"/>
<dbReference type="EMBL" id="CP006569">
    <property type="protein sequence ID" value="AHF77938.1"/>
    <property type="molecule type" value="Genomic_DNA"/>
</dbReference>
<dbReference type="PATRIC" id="fig|1239307.3.peg.3227"/>
<keyword evidence="2" id="KW-1185">Reference proteome</keyword>
<dbReference type="Proteomes" id="UP000019028">
    <property type="component" value="Chromosome"/>
</dbReference>
<accession>W0I0J2</accession>
<organism evidence="1 2">
    <name type="scientific">Sodalis praecaptivus</name>
    <dbReference type="NCBI Taxonomy" id="1239307"/>
    <lineage>
        <taxon>Bacteria</taxon>
        <taxon>Pseudomonadati</taxon>
        <taxon>Pseudomonadota</taxon>
        <taxon>Gammaproteobacteria</taxon>
        <taxon>Enterobacterales</taxon>
        <taxon>Bruguierivoracaceae</taxon>
        <taxon>Sodalis</taxon>
    </lineage>
</organism>
<gene>
    <name evidence="1" type="ORF">Sant_2929</name>
</gene>
<evidence type="ECO:0000313" key="1">
    <source>
        <dbReference type="EMBL" id="AHF77938.1"/>
    </source>
</evidence>
<dbReference type="OrthoDB" id="9803716at2"/>
<sequence length="163" mass="18724">MSKRLEILKASLAKKEARFDERLQNHFDTVAQANGQPLNDKRNGRATLQKWNEQGDGLRTLQDSIKRTTDAIDREETMIAKVGMVDLPAYLQQAIVDGLITQWRKFPRFFFVTGVKHGRIVLDNKTGAIAHRYLSKVTKDEYPTFRDVFNKLNQQCRESSKAA</sequence>
<dbReference type="RefSeq" id="WP_025423087.1">
    <property type="nucleotide sequence ID" value="NZ_CP006569.1"/>
</dbReference>
<evidence type="ECO:0000313" key="2">
    <source>
        <dbReference type="Proteomes" id="UP000019028"/>
    </source>
</evidence>
<dbReference type="HOGENOM" id="CLU_120829_0_0_6"/>